<dbReference type="Proteomes" id="UP000037185">
    <property type="component" value="Unassembled WGS sequence"/>
</dbReference>
<keyword evidence="2" id="KW-1185">Reference proteome</keyword>
<comment type="caution">
    <text evidence="1">The sequence shown here is derived from an EMBL/GenBank/DDBJ whole genome shotgun (WGS) entry which is preliminary data.</text>
</comment>
<gene>
    <name evidence="1" type="ORF">ADZ36_31785</name>
</gene>
<dbReference type="EMBL" id="LGSP01000151">
    <property type="protein sequence ID" value="KNE78693.1"/>
    <property type="molecule type" value="Genomic_DNA"/>
</dbReference>
<evidence type="ECO:0000313" key="1">
    <source>
        <dbReference type="EMBL" id="KNE78693.1"/>
    </source>
</evidence>
<proteinExistence type="predicted"/>
<sequence length="106" mass="10714">MPERGPAIATAASTRGSARPSLEPDSRESNCRVRSVMPFSAGSPVTTLEARTGSVGHSAAPSSTAVPRPTPRAAADTAVVSSAIPAIATTRSTATGRTRDRAARNG</sequence>
<accession>A0ACC4W2G7</accession>
<reference evidence="1" key="1">
    <citation type="submission" date="2015-07" db="EMBL/GenBank/DDBJ databases">
        <title>Draft genome sequence of Streptomyces fradiae, a resistant strain to nitron-oligomycin.</title>
        <authorList>
            <person name="Vatlin A.A."/>
            <person name="Bekker O.B."/>
            <person name="Danilenko V.N."/>
        </authorList>
    </citation>
    <scope>NUCLEOTIDE SEQUENCE</scope>
    <source>
        <strain evidence="1">Olg1-1</strain>
    </source>
</reference>
<organism evidence="1 2">
    <name type="scientific">Streptomyces fradiae</name>
    <name type="common">Streptomyces roseoflavus</name>
    <dbReference type="NCBI Taxonomy" id="1906"/>
    <lineage>
        <taxon>Bacteria</taxon>
        <taxon>Bacillati</taxon>
        <taxon>Actinomycetota</taxon>
        <taxon>Actinomycetes</taxon>
        <taxon>Kitasatosporales</taxon>
        <taxon>Streptomycetaceae</taxon>
        <taxon>Streptomyces</taxon>
    </lineage>
</organism>
<protein>
    <submittedName>
        <fullName evidence="1">Uncharacterized protein</fullName>
    </submittedName>
</protein>
<name>A0ACC4W2G7_STRFR</name>
<evidence type="ECO:0000313" key="2">
    <source>
        <dbReference type="Proteomes" id="UP000037185"/>
    </source>
</evidence>